<feature type="region of interest" description="Disordered" evidence="1">
    <location>
        <begin position="128"/>
        <end position="165"/>
    </location>
</feature>
<protein>
    <submittedName>
        <fullName evidence="2">Uncharacterized protein</fullName>
    </submittedName>
</protein>
<reference evidence="2" key="1">
    <citation type="submission" date="2015-04" db="UniProtKB">
        <authorList>
            <consortium name="EnsemblPlants"/>
        </authorList>
    </citation>
    <scope>IDENTIFICATION</scope>
</reference>
<organism evidence="2">
    <name type="scientific">Oryza meridionalis</name>
    <dbReference type="NCBI Taxonomy" id="40149"/>
    <lineage>
        <taxon>Eukaryota</taxon>
        <taxon>Viridiplantae</taxon>
        <taxon>Streptophyta</taxon>
        <taxon>Embryophyta</taxon>
        <taxon>Tracheophyta</taxon>
        <taxon>Spermatophyta</taxon>
        <taxon>Magnoliopsida</taxon>
        <taxon>Liliopsida</taxon>
        <taxon>Poales</taxon>
        <taxon>Poaceae</taxon>
        <taxon>BOP clade</taxon>
        <taxon>Oryzoideae</taxon>
        <taxon>Oryzeae</taxon>
        <taxon>Oryzinae</taxon>
        <taxon>Oryza</taxon>
    </lineage>
</organism>
<proteinExistence type="predicted"/>
<dbReference type="Proteomes" id="UP000008021">
    <property type="component" value="Chromosome 6"/>
</dbReference>
<dbReference type="EnsemblPlants" id="OMERI06G15710.1">
    <property type="protein sequence ID" value="OMERI06G15710.1"/>
    <property type="gene ID" value="OMERI06G15710"/>
</dbReference>
<dbReference type="Gramene" id="OMERI06G15710.1">
    <property type="protein sequence ID" value="OMERI06G15710.1"/>
    <property type="gene ID" value="OMERI06G15710"/>
</dbReference>
<feature type="compositionally biased region" description="Low complexity" evidence="1">
    <location>
        <begin position="134"/>
        <end position="150"/>
    </location>
</feature>
<evidence type="ECO:0000313" key="2">
    <source>
        <dbReference type="EnsemblPlants" id="OMERI06G15710.1"/>
    </source>
</evidence>
<evidence type="ECO:0000256" key="1">
    <source>
        <dbReference type="SAM" id="MobiDB-lite"/>
    </source>
</evidence>
<sequence length="237" mass="24893">MRSDRLAIVAFSGTPRGAAASGAGPLWRELVMVAARPVRGDTSGARVAAASGAERLRDGAGAQSYATTDDDALEPVNPATRSFASYSGHAIAASSSGLPRAADEEDDGLHTRRSRCIVGCDGEYHHRHSVRGISTPSPARRRLLPSSPARAARRPPSTPQPPRRRCHLASSAASAASPHLEQLWPSEGTAVADLSAVALTLRRVGTASPARMREYSDEVSFITTGPAPNQDEDNLVV</sequence>
<keyword evidence="3" id="KW-1185">Reference proteome</keyword>
<dbReference type="AlphaFoldDB" id="A0A0E0E1R1"/>
<dbReference type="HOGENOM" id="CLU_1172280_0_0_1"/>
<reference evidence="2" key="2">
    <citation type="submission" date="2018-05" db="EMBL/GenBank/DDBJ databases">
        <title>OmerRS3 (Oryza meridionalis Reference Sequence Version 3).</title>
        <authorList>
            <person name="Zhang J."/>
            <person name="Kudrna D."/>
            <person name="Lee S."/>
            <person name="Talag J."/>
            <person name="Welchert J."/>
            <person name="Wing R.A."/>
        </authorList>
    </citation>
    <scope>NUCLEOTIDE SEQUENCE [LARGE SCALE GENOMIC DNA]</scope>
    <source>
        <strain evidence="2">cv. OR44</strain>
    </source>
</reference>
<feature type="region of interest" description="Disordered" evidence="1">
    <location>
        <begin position="58"/>
        <end position="78"/>
    </location>
</feature>
<name>A0A0E0E1R1_9ORYZ</name>
<accession>A0A0E0E1R1</accession>
<evidence type="ECO:0000313" key="3">
    <source>
        <dbReference type="Proteomes" id="UP000008021"/>
    </source>
</evidence>